<proteinExistence type="predicted"/>
<evidence type="ECO:0008006" key="3">
    <source>
        <dbReference type="Google" id="ProtNLM"/>
    </source>
</evidence>
<dbReference type="InParanoid" id="B4D723"/>
<dbReference type="AlphaFoldDB" id="B4D723"/>
<organism evidence="1 2">
    <name type="scientific">Chthoniobacter flavus Ellin428</name>
    <dbReference type="NCBI Taxonomy" id="497964"/>
    <lineage>
        <taxon>Bacteria</taxon>
        <taxon>Pseudomonadati</taxon>
        <taxon>Verrucomicrobiota</taxon>
        <taxon>Spartobacteria</taxon>
        <taxon>Chthoniobacterales</taxon>
        <taxon>Chthoniobacteraceae</taxon>
        <taxon>Chthoniobacter</taxon>
    </lineage>
</organism>
<protein>
    <recommendedName>
        <fullName evidence="3">RNA polymerase, sigma-24 subunit, ECF subfamily</fullName>
    </recommendedName>
</protein>
<comment type="caution">
    <text evidence="1">The sequence shown here is derived from an EMBL/GenBank/DDBJ whole genome shotgun (WGS) entry which is preliminary data.</text>
</comment>
<evidence type="ECO:0000313" key="1">
    <source>
        <dbReference type="EMBL" id="EDY17674.1"/>
    </source>
</evidence>
<dbReference type="STRING" id="497964.CfE428DRAFT_4713"/>
<name>B4D723_9BACT</name>
<accession>B4D723</accession>
<dbReference type="Proteomes" id="UP000005824">
    <property type="component" value="Unassembled WGS sequence"/>
</dbReference>
<evidence type="ECO:0000313" key="2">
    <source>
        <dbReference type="Proteomes" id="UP000005824"/>
    </source>
</evidence>
<sequence>MLSVPMPPSIPDEMPTVASKPFRSLWDAAVLGHREAMSQLATRAAQSVYAWLRANGLLAEEADVRTDHFFARLLSCDPPNPNEEDVERYQEFLQRRLAAYVAAGLPDADAQSLELRPFFDRAQAERRFLRETQRAPDDVFTRRWALGALELTIETLKEEFTNDGRGALVPHLQQFLSFSGGEERYGEVASKTGTSVSALHVAVFRYRQRYRELLRRLVGDTVRNQAEVDSELTKLLVAAS</sequence>
<reference evidence="1 2" key="1">
    <citation type="journal article" date="2011" name="J. Bacteriol.">
        <title>Genome sequence of Chthoniobacter flavus Ellin428, an aerobic heterotrophic soil bacterium.</title>
        <authorList>
            <person name="Kant R."/>
            <person name="van Passel M.W."/>
            <person name="Palva A."/>
            <person name="Lucas S."/>
            <person name="Lapidus A."/>
            <person name="Glavina Del Rio T."/>
            <person name="Dalin E."/>
            <person name="Tice H."/>
            <person name="Bruce D."/>
            <person name="Goodwin L."/>
            <person name="Pitluck S."/>
            <person name="Larimer F.W."/>
            <person name="Land M.L."/>
            <person name="Hauser L."/>
            <person name="Sangwan P."/>
            <person name="de Vos W.M."/>
            <person name="Janssen P.H."/>
            <person name="Smidt H."/>
        </authorList>
    </citation>
    <scope>NUCLEOTIDE SEQUENCE [LARGE SCALE GENOMIC DNA]</scope>
    <source>
        <strain evidence="1 2">Ellin428</strain>
    </source>
</reference>
<gene>
    <name evidence="1" type="ORF">CfE428DRAFT_4713</name>
</gene>
<dbReference type="EMBL" id="ABVL01000017">
    <property type="protein sequence ID" value="EDY17674.1"/>
    <property type="molecule type" value="Genomic_DNA"/>
</dbReference>
<keyword evidence="2" id="KW-1185">Reference proteome</keyword>
<dbReference type="eggNOG" id="COG1595">
    <property type="taxonomic scope" value="Bacteria"/>
</dbReference>